<sequence length="544" mass="60286">MEPSCGSGLRGPTTPERRQSLDPSQSNNATDPVRSNSGVTVASSTIEFESEEHFDALRSDKDTEMDFAVKDNPFAFSPGMLNKLLNPKSLAAFKALGGLRGLGKGLRTSLTAGLSMDEPEISQPAKSLMSEVTRSLLPLAIKGVTQNAVADTGAQENVMSGSLAKKLKLPVHKAGGGNHQFVNAVGTRMTAIGYTQVPCIFQDQSQQIVTSRFWVFPKLIVPLVVGRKFLESTETLTRFKHRLRNLAISAGISLRVLHMELPRWRLNCTIGSSPTLANPDTGSDLGLMSLSFVQQNGFKIEPNRRDQEYIQFADGSTQRLKGVVSVPFSIGQGQYGNRDHEFHVLDRLTSEVLLGNSTLRELDVFDSYGHELVDVEEYDGFSDFHFIRWVQRNGEGDFLDVPFHEFQFSSVPAGMTPSAPQPARQPSSRFNFLKMRRRKPQQETILTIAESEARSQRYLQFKDISEQRRRTLEETRISRLAPHDQSLAERAEHALQNNFDLDRADFVARHTAAIDLLKSRSSSSGISTPGLVGARQVLDATHQA</sequence>
<evidence type="ECO:0008006" key="4">
    <source>
        <dbReference type="Google" id="ProtNLM"/>
    </source>
</evidence>
<dbReference type="AlphaFoldDB" id="A0AAV9N7F9"/>
<dbReference type="Gene3D" id="2.40.70.10">
    <property type="entry name" value="Acid Proteases"/>
    <property type="match status" value="2"/>
</dbReference>
<dbReference type="CDD" id="cd00303">
    <property type="entry name" value="retropepsin_like"/>
    <property type="match status" value="2"/>
</dbReference>
<dbReference type="Proteomes" id="UP001358417">
    <property type="component" value="Unassembled WGS sequence"/>
</dbReference>
<keyword evidence="3" id="KW-1185">Reference proteome</keyword>
<dbReference type="EMBL" id="JAVRRD010000020">
    <property type="protein sequence ID" value="KAK5049096.1"/>
    <property type="molecule type" value="Genomic_DNA"/>
</dbReference>
<accession>A0AAV9N7F9</accession>
<feature type="compositionally biased region" description="Polar residues" evidence="1">
    <location>
        <begin position="21"/>
        <end position="42"/>
    </location>
</feature>
<organism evidence="2 3">
    <name type="scientific">Exophiala bonariae</name>
    <dbReference type="NCBI Taxonomy" id="1690606"/>
    <lineage>
        <taxon>Eukaryota</taxon>
        <taxon>Fungi</taxon>
        <taxon>Dikarya</taxon>
        <taxon>Ascomycota</taxon>
        <taxon>Pezizomycotina</taxon>
        <taxon>Eurotiomycetes</taxon>
        <taxon>Chaetothyriomycetidae</taxon>
        <taxon>Chaetothyriales</taxon>
        <taxon>Herpotrichiellaceae</taxon>
        <taxon>Exophiala</taxon>
    </lineage>
</organism>
<proteinExistence type="predicted"/>
<evidence type="ECO:0000256" key="1">
    <source>
        <dbReference type="SAM" id="MobiDB-lite"/>
    </source>
</evidence>
<gene>
    <name evidence="2" type="ORF">LTR84_005519</name>
</gene>
<dbReference type="InterPro" id="IPR021109">
    <property type="entry name" value="Peptidase_aspartic_dom_sf"/>
</dbReference>
<protein>
    <recommendedName>
        <fullName evidence="4">Peptidase A2 domain-containing protein</fullName>
    </recommendedName>
</protein>
<dbReference type="GeneID" id="89973696"/>
<dbReference type="RefSeq" id="XP_064704301.1">
    <property type="nucleotide sequence ID" value="XM_064849087.1"/>
</dbReference>
<dbReference type="SUPFAM" id="SSF50630">
    <property type="entry name" value="Acid proteases"/>
    <property type="match status" value="1"/>
</dbReference>
<evidence type="ECO:0000313" key="2">
    <source>
        <dbReference type="EMBL" id="KAK5049096.1"/>
    </source>
</evidence>
<evidence type="ECO:0000313" key="3">
    <source>
        <dbReference type="Proteomes" id="UP001358417"/>
    </source>
</evidence>
<feature type="region of interest" description="Disordered" evidence="1">
    <location>
        <begin position="1"/>
        <end position="42"/>
    </location>
</feature>
<name>A0AAV9N7F9_9EURO</name>
<comment type="caution">
    <text evidence="2">The sequence shown here is derived from an EMBL/GenBank/DDBJ whole genome shotgun (WGS) entry which is preliminary data.</text>
</comment>
<reference evidence="2 3" key="1">
    <citation type="submission" date="2023-08" db="EMBL/GenBank/DDBJ databases">
        <title>Black Yeasts Isolated from many extreme environments.</title>
        <authorList>
            <person name="Coleine C."/>
            <person name="Stajich J.E."/>
            <person name="Selbmann L."/>
        </authorList>
    </citation>
    <scope>NUCLEOTIDE SEQUENCE [LARGE SCALE GENOMIC DNA]</scope>
    <source>
        <strain evidence="2 3">CCFEE 5792</strain>
    </source>
</reference>